<dbReference type="GO" id="GO:0016747">
    <property type="term" value="F:acyltransferase activity, transferring groups other than amino-acyl groups"/>
    <property type="evidence" value="ECO:0007669"/>
    <property type="project" value="InterPro"/>
</dbReference>
<gene>
    <name evidence="1" type="ORF">OFLC_LOCUS5297</name>
</gene>
<evidence type="ECO:0000313" key="1">
    <source>
        <dbReference type="EMBL" id="VDO42665.1"/>
    </source>
</evidence>
<dbReference type="GO" id="GO:0006633">
    <property type="term" value="P:fatty acid biosynthetic process"/>
    <property type="evidence" value="ECO:0007669"/>
    <property type="project" value="InterPro"/>
</dbReference>
<evidence type="ECO:0000313" key="3">
    <source>
        <dbReference type="WBParaSite" id="OFLC_0000529701-mRNA-1"/>
    </source>
</evidence>
<dbReference type="Pfam" id="PF02504">
    <property type="entry name" value="FA_synthesis"/>
    <property type="match status" value="1"/>
</dbReference>
<accession>A0A183HCT6</accession>
<dbReference type="Proteomes" id="UP000267606">
    <property type="component" value="Unassembled WGS sequence"/>
</dbReference>
<sequence>MGAKLSMLKYWCILFIQQYMPWTGKNDKDDRGNVQLVDNKKCALMLLLKSELGKTLTRFNPEVRSGAILLGYNDVIIKSHGNSDAVSFAYAVKFAVSAISEDLHQRIDGEILPVIKLIAEKTVPAGATACAKTLAVLLRDKA</sequence>
<dbReference type="EMBL" id="UZAJ01004480">
    <property type="protein sequence ID" value="VDO42665.1"/>
    <property type="molecule type" value="Genomic_DNA"/>
</dbReference>
<reference evidence="3" key="1">
    <citation type="submission" date="2016-06" db="UniProtKB">
        <authorList>
            <consortium name="WormBaseParasite"/>
        </authorList>
    </citation>
    <scope>IDENTIFICATION</scope>
</reference>
<dbReference type="InterPro" id="IPR003664">
    <property type="entry name" value="FA_synthesis"/>
</dbReference>
<dbReference type="AlphaFoldDB" id="A0A183HCT6"/>
<organism evidence="3">
    <name type="scientific">Onchocerca flexuosa</name>
    <dbReference type="NCBI Taxonomy" id="387005"/>
    <lineage>
        <taxon>Eukaryota</taxon>
        <taxon>Metazoa</taxon>
        <taxon>Ecdysozoa</taxon>
        <taxon>Nematoda</taxon>
        <taxon>Chromadorea</taxon>
        <taxon>Rhabditida</taxon>
        <taxon>Spirurina</taxon>
        <taxon>Spiruromorpha</taxon>
        <taxon>Filarioidea</taxon>
        <taxon>Onchocercidae</taxon>
        <taxon>Onchocerca</taxon>
    </lineage>
</organism>
<evidence type="ECO:0000313" key="2">
    <source>
        <dbReference type="Proteomes" id="UP000267606"/>
    </source>
</evidence>
<name>A0A183HCT6_9BILA</name>
<keyword evidence="2" id="KW-1185">Reference proteome</keyword>
<dbReference type="WBParaSite" id="OFLC_0000529701-mRNA-1">
    <property type="protein sequence ID" value="OFLC_0000529701-mRNA-1"/>
    <property type="gene ID" value="OFLC_0000529701"/>
</dbReference>
<proteinExistence type="predicted"/>
<reference evidence="1 2" key="2">
    <citation type="submission" date="2018-11" db="EMBL/GenBank/DDBJ databases">
        <authorList>
            <consortium name="Pathogen Informatics"/>
        </authorList>
    </citation>
    <scope>NUCLEOTIDE SEQUENCE [LARGE SCALE GENOMIC DNA]</scope>
</reference>
<dbReference type="SUPFAM" id="SSF53659">
    <property type="entry name" value="Isocitrate/Isopropylmalate dehydrogenase-like"/>
    <property type="match status" value="1"/>
</dbReference>
<dbReference type="Gene3D" id="3.40.718.10">
    <property type="entry name" value="Isopropylmalate Dehydrogenase"/>
    <property type="match status" value="1"/>
</dbReference>
<protein>
    <submittedName>
        <fullName evidence="3">Phosphate acyltransferase</fullName>
    </submittedName>
</protein>